<keyword evidence="1" id="KW-1133">Transmembrane helix</keyword>
<keyword evidence="3" id="KW-1185">Reference proteome</keyword>
<dbReference type="EMBL" id="HG793228">
    <property type="protein sequence ID" value="CRL31255.1"/>
    <property type="molecule type" value="Genomic_DNA"/>
</dbReference>
<dbReference type="GO" id="GO:0031505">
    <property type="term" value="P:fungal-type cell wall organization"/>
    <property type="evidence" value="ECO:0007669"/>
    <property type="project" value="TreeGrafter"/>
</dbReference>
<dbReference type="PANTHER" id="PTHR28019:SF3">
    <property type="entry name" value="INTEGRAL MEMBRANE PROTEIN (AFU_ORTHOLOGUE AFUA_6G07470)"/>
    <property type="match status" value="1"/>
</dbReference>
<dbReference type="GO" id="GO:0051285">
    <property type="term" value="C:cell cortex of cell tip"/>
    <property type="evidence" value="ECO:0007669"/>
    <property type="project" value="TreeGrafter"/>
</dbReference>
<reference evidence="2 3" key="1">
    <citation type="journal article" date="2014" name="Nat. Commun.">
        <title>Multiple recent horizontal transfers of a large genomic region in cheese making fungi.</title>
        <authorList>
            <person name="Cheeseman K."/>
            <person name="Ropars J."/>
            <person name="Renault P."/>
            <person name="Dupont J."/>
            <person name="Gouzy J."/>
            <person name="Branca A."/>
            <person name="Abraham A.L."/>
            <person name="Ceppi M."/>
            <person name="Conseiller E."/>
            <person name="Debuchy R."/>
            <person name="Malagnac F."/>
            <person name="Goarin A."/>
            <person name="Silar P."/>
            <person name="Lacoste S."/>
            <person name="Sallet E."/>
            <person name="Bensimon A."/>
            <person name="Giraud T."/>
            <person name="Brygoo Y."/>
        </authorList>
    </citation>
    <scope>NUCLEOTIDE SEQUENCE [LARGE SCALE GENOMIC DNA]</scope>
    <source>
        <strain evidence="3">FM 013</strain>
    </source>
</reference>
<dbReference type="Proteomes" id="UP000053732">
    <property type="component" value="Unassembled WGS sequence"/>
</dbReference>
<dbReference type="Pfam" id="PF06687">
    <property type="entry name" value="SUR7"/>
    <property type="match status" value="1"/>
</dbReference>
<evidence type="ECO:0000313" key="2">
    <source>
        <dbReference type="EMBL" id="CRL31255.1"/>
    </source>
</evidence>
<feature type="transmembrane region" description="Helical" evidence="1">
    <location>
        <begin position="149"/>
        <end position="170"/>
    </location>
</feature>
<feature type="transmembrane region" description="Helical" evidence="1">
    <location>
        <begin position="223"/>
        <end position="243"/>
    </location>
</feature>
<evidence type="ECO:0000256" key="1">
    <source>
        <dbReference type="SAM" id="Phobius"/>
    </source>
</evidence>
<sequence length="250" mass="26819">MKVNLANFPELGNLHLRRGLSIAGVDTSRVTNGATNTAKSTAQITANEIAQAANAARTKADQISDRLQTLSEDIKLHLPAYYAVGLWGYCQGDHSTGPFSNCSEPSTSFSFDLLEIFGSASEEINEILPEDDNKVLAGYRKVSRWTISAYVSGFTFTLVAIIMQILLMVFSKGRIFLIASSILASVFITGASVSATVIYGLITGSIQSVLQPLGAHASLGAQTITATWLAAVFSIISSLMWLIEMCCCCF</sequence>
<name>A0A0G4PXK7_PENC3</name>
<keyword evidence="1" id="KW-0812">Transmembrane</keyword>
<gene>
    <name evidence="2" type="ORF">PCAMFM013_S097g000002</name>
</gene>
<feature type="transmembrane region" description="Helical" evidence="1">
    <location>
        <begin position="176"/>
        <end position="202"/>
    </location>
</feature>
<protein>
    <submittedName>
        <fullName evidence="2">Actin cortical patch SUR7/pH-response regulator PalI</fullName>
    </submittedName>
</protein>
<accession>A0A0G4PXK7</accession>
<dbReference type="GO" id="GO:0005886">
    <property type="term" value="C:plasma membrane"/>
    <property type="evidence" value="ECO:0007669"/>
    <property type="project" value="InterPro"/>
</dbReference>
<dbReference type="PANTHER" id="PTHR28019">
    <property type="entry name" value="CELL MEMBRANE PROTEIN YLR413W-RELATED"/>
    <property type="match status" value="1"/>
</dbReference>
<evidence type="ECO:0000313" key="3">
    <source>
        <dbReference type="Proteomes" id="UP000053732"/>
    </source>
</evidence>
<dbReference type="InterPro" id="IPR009571">
    <property type="entry name" value="SUR7/Rim9-like_fungi"/>
</dbReference>
<dbReference type="InterPro" id="IPR052413">
    <property type="entry name" value="SUR7_domain"/>
</dbReference>
<organism evidence="2 3">
    <name type="scientific">Penicillium camemberti (strain FM 013)</name>
    <dbReference type="NCBI Taxonomy" id="1429867"/>
    <lineage>
        <taxon>Eukaryota</taxon>
        <taxon>Fungi</taxon>
        <taxon>Dikarya</taxon>
        <taxon>Ascomycota</taxon>
        <taxon>Pezizomycotina</taxon>
        <taxon>Eurotiomycetes</taxon>
        <taxon>Eurotiomycetidae</taxon>
        <taxon>Eurotiales</taxon>
        <taxon>Aspergillaceae</taxon>
        <taxon>Penicillium</taxon>
    </lineage>
</organism>
<proteinExistence type="predicted"/>
<keyword evidence="1" id="KW-0472">Membrane</keyword>
<dbReference type="AlphaFoldDB" id="A0A0G4PXK7"/>